<gene>
    <name evidence="1" type="primary">ORF150931</name>
</gene>
<sequence length="101" mass="11584">MNSIRCYGVHAMLSDPSADQARKYAYERRDVDVRGKLDRDSLERRQIDLPSSIYDLAIGIVEVDCMLEGQREEHFTSELQKPSVSIPFDICRVRLSNYGST</sequence>
<reference evidence="1" key="1">
    <citation type="submission" date="2014-12" db="EMBL/GenBank/DDBJ databases">
        <title>Insight into the proteome of Arion vulgaris.</title>
        <authorList>
            <person name="Aradska J."/>
            <person name="Bulat T."/>
            <person name="Smidak R."/>
            <person name="Sarate P."/>
            <person name="Gangsoo J."/>
            <person name="Sialana F."/>
            <person name="Bilban M."/>
            <person name="Lubec G."/>
        </authorList>
    </citation>
    <scope>NUCLEOTIDE SEQUENCE</scope>
    <source>
        <tissue evidence="1">Skin</tissue>
    </source>
</reference>
<feature type="non-terminal residue" evidence="1">
    <location>
        <position position="101"/>
    </location>
</feature>
<organism evidence="1">
    <name type="scientific">Arion vulgaris</name>
    <dbReference type="NCBI Taxonomy" id="1028688"/>
    <lineage>
        <taxon>Eukaryota</taxon>
        <taxon>Metazoa</taxon>
        <taxon>Spiralia</taxon>
        <taxon>Lophotrochozoa</taxon>
        <taxon>Mollusca</taxon>
        <taxon>Gastropoda</taxon>
        <taxon>Heterobranchia</taxon>
        <taxon>Euthyneura</taxon>
        <taxon>Panpulmonata</taxon>
        <taxon>Eupulmonata</taxon>
        <taxon>Stylommatophora</taxon>
        <taxon>Helicina</taxon>
        <taxon>Arionoidea</taxon>
        <taxon>Arionidae</taxon>
        <taxon>Arion</taxon>
    </lineage>
</organism>
<dbReference type="EMBL" id="HACG01039062">
    <property type="protein sequence ID" value="CEK85927.1"/>
    <property type="molecule type" value="Transcribed_RNA"/>
</dbReference>
<evidence type="ECO:0000313" key="1">
    <source>
        <dbReference type="EMBL" id="CEK85927.1"/>
    </source>
</evidence>
<proteinExistence type="predicted"/>
<dbReference type="AlphaFoldDB" id="A0A0B7AZB4"/>
<accession>A0A0B7AZB4</accession>
<name>A0A0B7AZB4_9EUPU</name>
<protein>
    <submittedName>
        <fullName evidence="1">Uncharacterized protein</fullName>
    </submittedName>
</protein>